<dbReference type="GO" id="GO:0030125">
    <property type="term" value="C:clathrin vesicle coat"/>
    <property type="evidence" value="ECO:0007669"/>
    <property type="project" value="TreeGrafter"/>
</dbReference>
<evidence type="ECO:0000313" key="4">
    <source>
        <dbReference type="Proteomes" id="UP000183567"/>
    </source>
</evidence>
<comment type="caution">
    <text evidence="3">The sequence shown here is derived from an EMBL/GenBank/DDBJ whole genome shotgun (WGS) entry which is preliminary data.</text>
</comment>
<protein>
    <recommendedName>
        <fullName evidence="2">ENTH domain-containing protein</fullName>
    </recommendedName>
</protein>
<dbReference type="GO" id="GO:0005768">
    <property type="term" value="C:endosome"/>
    <property type="evidence" value="ECO:0007669"/>
    <property type="project" value="TreeGrafter"/>
</dbReference>
<dbReference type="Proteomes" id="UP000183567">
    <property type="component" value="Unassembled WGS sequence"/>
</dbReference>
<evidence type="ECO:0000259" key="2">
    <source>
        <dbReference type="PROSITE" id="PS50942"/>
    </source>
</evidence>
<reference evidence="3 4" key="1">
    <citation type="submission" date="2016-03" db="EMBL/GenBank/DDBJ databases">
        <title>Comparative genomics of the ectomycorrhizal sister species Rhizopogon vinicolor and Rhizopogon vesiculosus (Basidiomycota: Boletales) reveals a divergence of the mating type B locus.</title>
        <authorList>
            <person name="Mujic A.B."/>
            <person name="Kuo A."/>
            <person name="Tritt A."/>
            <person name="Lipzen A."/>
            <person name="Chen C."/>
            <person name="Johnson J."/>
            <person name="Sharma A."/>
            <person name="Barry K."/>
            <person name="Grigoriev I.V."/>
            <person name="Spatafora J.W."/>
        </authorList>
    </citation>
    <scope>NUCLEOTIDE SEQUENCE [LARGE SCALE GENOMIC DNA]</scope>
    <source>
        <strain evidence="3 4">AM-OR11-056</strain>
    </source>
</reference>
<feature type="region of interest" description="Disordered" evidence="1">
    <location>
        <begin position="218"/>
        <end position="292"/>
    </location>
</feature>
<evidence type="ECO:0000313" key="3">
    <source>
        <dbReference type="EMBL" id="OJA14360.1"/>
    </source>
</evidence>
<feature type="region of interest" description="Disordered" evidence="1">
    <location>
        <begin position="165"/>
        <end position="186"/>
    </location>
</feature>
<dbReference type="GO" id="GO:0006895">
    <property type="term" value="P:Golgi to endosome transport"/>
    <property type="evidence" value="ECO:0007669"/>
    <property type="project" value="TreeGrafter"/>
</dbReference>
<dbReference type="PANTHER" id="PTHR12276">
    <property type="entry name" value="EPSIN/ENT-RELATED"/>
    <property type="match status" value="1"/>
</dbReference>
<dbReference type="STRING" id="180088.A0A1J8QLT5"/>
<dbReference type="CDD" id="cd16992">
    <property type="entry name" value="ENTH_Ent3"/>
    <property type="match status" value="1"/>
</dbReference>
<feature type="compositionally biased region" description="Pro residues" evidence="1">
    <location>
        <begin position="348"/>
        <end position="361"/>
    </location>
</feature>
<feature type="compositionally biased region" description="Polar residues" evidence="1">
    <location>
        <begin position="249"/>
        <end position="270"/>
    </location>
</feature>
<dbReference type="SMART" id="SM00273">
    <property type="entry name" value="ENTH"/>
    <property type="match status" value="1"/>
</dbReference>
<dbReference type="FunFam" id="1.25.40.90:FF:000006">
    <property type="entry name" value="Clathrin interactor 1"/>
    <property type="match status" value="1"/>
</dbReference>
<name>A0A1J8QLT5_9AGAM</name>
<accession>A0A1J8QLT5</accession>
<dbReference type="GO" id="GO:0030276">
    <property type="term" value="F:clathrin binding"/>
    <property type="evidence" value="ECO:0007669"/>
    <property type="project" value="TreeGrafter"/>
</dbReference>
<feature type="compositionally biased region" description="Polar residues" evidence="1">
    <location>
        <begin position="420"/>
        <end position="436"/>
    </location>
</feature>
<gene>
    <name evidence="3" type="ORF">AZE42_04960</name>
</gene>
<dbReference type="PANTHER" id="PTHR12276:SF45">
    <property type="entry name" value="CLATHRIN INTERACTOR 1"/>
    <property type="match status" value="1"/>
</dbReference>
<dbReference type="OrthoDB" id="4033880at2759"/>
<keyword evidence="4" id="KW-1185">Reference proteome</keyword>
<dbReference type="PROSITE" id="PS50942">
    <property type="entry name" value="ENTH"/>
    <property type="match status" value="1"/>
</dbReference>
<dbReference type="InterPro" id="IPR013809">
    <property type="entry name" value="ENTH"/>
</dbReference>
<dbReference type="InterPro" id="IPR008942">
    <property type="entry name" value="ENTH_VHS"/>
</dbReference>
<feature type="compositionally biased region" description="Low complexity" evidence="1">
    <location>
        <begin position="439"/>
        <end position="454"/>
    </location>
</feature>
<feature type="domain" description="ENTH" evidence="2">
    <location>
        <begin position="28"/>
        <end position="161"/>
    </location>
</feature>
<dbReference type="GO" id="GO:0005886">
    <property type="term" value="C:plasma membrane"/>
    <property type="evidence" value="ECO:0007669"/>
    <property type="project" value="TreeGrafter"/>
</dbReference>
<dbReference type="GO" id="GO:0006897">
    <property type="term" value="P:endocytosis"/>
    <property type="evidence" value="ECO:0007669"/>
    <property type="project" value="TreeGrafter"/>
</dbReference>
<sequence length="545" mass="57820">MDRFDSLANTLSNLTVYDLKSMYNQAKNVVLNVSEMESKVREATNDEPWGASSTLMQDIAQGTFNFQNFNEIMPCIYARFMEKEAREWRQIYKALQLLEYLIKHGSERVVDDARSRVSTLKMLRNFHYIDDKGKDEGQNVRNRARELVELLSDVDNIRVERRKAKANRHKYTGTGNEPMSFSSGSGRFGGFGSDSFGGGSGSGGGGYYGDRMSGRDDYGNSSGFRDSNGRKDFEEYTAGDDETVVRRSGSINRSHTGSRQGAQSVSSPARTAQPAPPKPKEPEVDLLGGFGDEPVAAPSVNLVSNTNKALPSVGNVSLDGEAPIRRFFQKADVGRADDDFTDFQAAPSSPPPTSAAPPPSTKPTLMEMLQSTSPPTANRAPMMSPALLGKPATPAAFGNTPMGSLSPTNRQTFSSGSSGNMWSASRPLSPTTSARPSMSAAPTTLAAAPAKASPVAPPKPAANFDDLWSLSLGTSTTSSAAKTGNTGKSIKDLEKEKAQAGIWASSQKPGAVQMGMGSGFGNFGSMGASGGSSSTSAGGGDDLLL</sequence>
<dbReference type="Gene3D" id="1.25.40.90">
    <property type="match status" value="1"/>
</dbReference>
<proteinExistence type="predicted"/>
<feature type="compositionally biased region" description="Polar residues" evidence="1">
    <location>
        <begin position="401"/>
        <end position="413"/>
    </location>
</feature>
<dbReference type="GO" id="GO:0005829">
    <property type="term" value="C:cytosol"/>
    <property type="evidence" value="ECO:0007669"/>
    <property type="project" value="GOC"/>
</dbReference>
<evidence type="ECO:0000256" key="1">
    <source>
        <dbReference type="SAM" id="MobiDB-lite"/>
    </source>
</evidence>
<dbReference type="GO" id="GO:0005543">
    <property type="term" value="F:phospholipid binding"/>
    <property type="evidence" value="ECO:0007669"/>
    <property type="project" value="TreeGrafter"/>
</dbReference>
<dbReference type="SUPFAM" id="SSF48464">
    <property type="entry name" value="ENTH/VHS domain"/>
    <property type="match status" value="1"/>
</dbReference>
<feature type="region of interest" description="Disordered" evidence="1">
    <location>
        <begin position="523"/>
        <end position="545"/>
    </location>
</feature>
<dbReference type="EMBL" id="LVVM01003728">
    <property type="protein sequence ID" value="OJA14360.1"/>
    <property type="molecule type" value="Genomic_DNA"/>
</dbReference>
<organism evidence="3 4">
    <name type="scientific">Rhizopogon vesiculosus</name>
    <dbReference type="NCBI Taxonomy" id="180088"/>
    <lineage>
        <taxon>Eukaryota</taxon>
        <taxon>Fungi</taxon>
        <taxon>Dikarya</taxon>
        <taxon>Basidiomycota</taxon>
        <taxon>Agaricomycotina</taxon>
        <taxon>Agaricomycetes</taxon>
        <taxon>Agaricomycetidae</taxon>
        <taxon>Boletales</taxon>
        <taxon>Suillineae</taxon>
        <taxon>Rhizopogonaceae</taxon>
        <taxon>Rhizopogon</taxon>
    </lineage>
</organism>
<dbReference type="AlphaFoldDB" id="A0A1J8QLT5"/>
<dbReference type="Pfam" id="PF01417">
    <property type="entry name" value="ENTH"/>
    <property type="match status" value="1"/>
</dbReference>
<feature type="region of interest" description="Disordered" evidence="1">
    <location>
        <begin position="339"/>
        <end position="458"/>
    </location>
</feature>